<dbReference type="InterPro" id="IPR009571">
    <property type="entry name" value="SUR7/Rim9-like_fungi"/>
</dbReference>
<name>A0A4S4N1W5_9APHY</name>
<accession>A0A4S4N1W5</accession>
<dbReference type="GO" id="GO:0005886">
    <property type="term" value="C:plasma membrane"/>
    <property type="evidence" value="ECO:0007669"/>
    <property type="project" value="InterPro"/>
</dbReference>
<dbReference type="PANTHER" id="PTHR28019:SF2">
    <property type="entry name" value="CELL MEMBRANE PROTEIN YLR413W-RELATED"/>
    <property type="match status" value="1"/>
</dbReference>
<comment type="caution">
    <text evidence="2">The sequence shown here is derived from an EMBL/GenBank/DDBJ whole genome shotgun (WGS) entry which is preliminary data.</text>
</comment>
<sequence>MTGYQLGIAATIAPDPLFGLYTTNASTPLEQHLGLRQEYKFGLYNHCAYVNGSAGLCSNSSAGNRFQPFDAIVGDMLPNFTSISTVLLSGSTFTDSDYLGNFSNGAYYLLLIGSICAALALLTGIMKHTFGFLTSTILAAIGSIMLLIGCAIWTVLIKKTQSVNNLTVGPAAAPVPLGIDVTIGNALYLGWGAFATLTASLIPYMIISCTYRG</sequence>
<keyword evidence="1" id="KW-0472">Membrane</keyword>
<gene>
    <name evidence="2" type="ORF">EUX98_g4468</name>
</gene>
<organism evidence="2 3">
    <name type="scientific">Antrodiella citrinella</name>
    <dbReference type="NCBI Taxonomy" id="2447956"/>
    <lineage>
        <taxon>Eukaryota</taxon>
        <taxon>Fungi</taxon>
        <taxon>Dikarya</taxon>
        <taxon>Basidiomycota</taxon>
        <taxon>Agaricomycotina</taxon>
        <taxon>Agaricomycetes</taxon>
        <taxon>Polyporales</taxon>
        <taxon>Steccherinaceae</taxon>
        <taxon>Antrodiella</taxon>
    </lineage>
</organism>
<dbReference type="AlphaFoldDB" id="A0A4S4N1W5"/>
<keyword evidence="3" id="KW-1185">Reference proteome</keyword>
<protein>
    <submittedName>
        <fullName evidence="2">Uncharacterized protein</fullName>
    </submittedName>
</protein>
<reference evidence="2 3" key="1">
    <citation type="submission" date="2019-02" db="EMBL/GenBank/DDBJ databases">
        <title>Genome sequencing of the rare red list fungi Antrodiella citrinella (Flaviporus citrinellus).</title>
        <authorList>
            <person name="Buettner E."/>
            <person name="Kellner H."/>
        </authorList>
    </citation>
    <scope>NUCLEOTIDE SEQUENCE [LARGE SCALE GENOMIC DNA]</scope>
    <source>
        <strain evidence="2 3">DSM 108506</strain>
    </source>
</reference>
<proteinExistence type="predicted"/>
<evidence type="ECO:0000313" key="2">
    <source>
        <dbReference type="EMBL" id="THH29720.1"/>
    </source>
</evidence>
<dbReference type="GO" id="GO:0051285">
    <property type="term" value="C:cell cortex of cell tip"/>
    <property type="evidence" value="ECO:0007669"/>
    <property type="project" value="TreeGrafter"/>
</dbReference>
<feature type="transmembrane region" description="Helical" evidence="1">
    <location>
        <begin position="186"/>
        <end position="207"/>
    </location>
</feature>
<dbReference type="InterPro" id="IPR052413">
    <property type="entry name" value="SUR7_domain"/>
</dbReference>
<dbReference type="EMBL" id="SGPM01000110">
    <property type="protein sequence ID" value="THH29720.1"/>
    <property type="molecule type" value="Genomic_DNA"/>
</dbReference>
<feature type="transmembrane region" description="Helical" evidence="1">
    <location>
        <begin position="106"/>
        <end position="125"/>
    </location>
</feature>
<dbReference type="PANTHER" id="PTHR28019">
    <property type="entry name" value="CELL MEMBRANE PROTEIN YLR413W-RELATED"/>
    <property type="match status" value="1"/>
</dbReference>
<evidence type="ECO:0000313" key="3">
    <source>
        <dbReference type="Proteomes" id="UP000308730"/>
    </source>
</evidence>
<dbReference type="Pfam" id="PF06687">
    <property type="entry name" value="SUR7"/>
    <property type="match status" value="1"/>
</dbReference>
<evidence type="ECO:0000256" key="1">
    <source>
        <dbReference type="SAM" id="Phobius"/>
    </source>
</evidence>
<dbReference type="GO" id="GO:0031505">
    <property type="term" value="P:fungal-type cell wall organization"/>
    <property type="evidence" value="ECO:0007669"/>
    <property type="project" value="TreeGrafter"/>
</dbReference>
<dbReference type="Proteomes" id="UP000308730">
    <property type="component" value="Unassembled WGS sequence"/>
</dbReference>
<keyword evidence="1" id="KW-1133">Transmembrane helix</keyword>
<feature type="transmembrane region" description="Helical" evidence="1">
    <location>
        <begin position="137"/>
        <end position="156"/>
    </location>
</feature>
<keyword evidence="1" id="KW-0812">Transmembrane</keyword>
<dbReference type="OrthoDB" id="3349852at2759"/>